<dbReference type="SUPFAM" id="SSF109604">
    <property type="entry name" value="HD-domain/PDEase-like"/>
    <property type="match status" value="1"/>
</dbReference>
<organism evidence="4">
    <name type="scientific">freshwater metagenome</name>
    <dbReference type="NCBI Taxonomy" id="449393"/>
    <lineage>
        <taxon>unclassified sequences</taxon>
        <taxon>metagenomes</taxon>
        <taxon>ecological metagenomes</taxon>
    </lineage>
</organism>
<dbReference type="AlphaFoldDB" id="A0A6J6N775"/>
<dbReference type="InterPro" id="IPR030673">
    <property type="entry name" value="PyroPPase_GppA_Ppx"/>
</dbReference>
<dbReference type="Pfam" id="PF21447">
    <property type="entry name" value="Ppx-GppA_III"/>
    <property type="match status" value="1"/>
</dbReference>
<protein>
    <submittedName>
        <fullName evidence="4">Unannotated protein</fullName>
    </submittedName>
</protein>
<feature type="domain" description="Ppx/GppA phosphatase N-terminal" evidence="2">
    <location>
        <begin position="48"/>
        <end position="336"/>
    </location>
</feature>
<dbReference type="InterPro" id="IPR043129">
    <property type="entry name" value="ATPase_NBD"/>
</dbReference>
<dbReference type="InterPro" id="IPR050273">
    <property type="entry name" value="GppA/Ppx_hydrolase"/>
</dbReference>
<dbReference type="Gene3D" id="3.30.420.150">
    <property type="entry name" value="Exopolyphosphatase. Domain 2"/>
    <property type="match status" value="1"/>
</dbReference>
<dbReference type="Gene3D" id="3.30.420.40">
    <property type="match status" value="1"/>
</dbReference>
<dbReference type="GO" id="GO:0016462">
    <property type="term" value="F:pyrophosphatase activity"/>
    <property type="evidence" value="ECO:0007669"/>
    <property type="project" value="TreeGrafter"/>
</dbReference>
<dbReference type="Gene3D" id="1.10.3210.10">
    <property type="entry name" value="Hypothetical protein af1432"/>
    <property type="match status" value="1"/>
</dbReference>
<reference evidence="4" key="1">
    <citation type="submission" date="2020-05" db="EMBL/GenBank/DDBJ databases">
        <authorList>
            <person name="Chiriac C."/>
            <person name="Salcher M."/>
            <person name="Ghai R."/>
            <person name="Kavagutti S V."/>
        </authorList>
    </citation>
    <scope>NUCLEOTIDE SEQUENCE</scope>
</reference>
<dbReference type="PIRSF" id="PIRSF001267">
    <property type="entry name" value="Pyrophosphatase_GppA_Ppx"/>
    <property type="match status" value="1"/>
</dbReference>
<dbReference type="InterPro" id="IPR048950">
    <property type="entry name" value="Ppx_GppA_C"/>
</dbReference>
<dbReference type="SUPFAM" id="SSF53067">
    <property type="entry name" value="Actin-like ATPase domain"/>
    <property type="match status" value="2"/>
</dbReference>
<feature type="domain" description="Ppx/GppA phosphatase C-terminal" evidence="3">
    <location>
        <begin position="353"/>
        <end position="498"/>
    </location>
</feature>
<dbReference type="PANTHER" id="PTHR30005">
    <property type="entry name" value="EXOPOLYPHOSPHATASE"/>
    <property type="match status" value="1"/>
</dbReference>
<dbReference type="PANTHER" id="PTHR30005:SF0">
    <property type="entry name" value="RETROGRADE REGULATION PROTEIN 2"/>
    <property type="match status" value="1"/>
</dbReference>
<sequence length="541" mass="58259">MKQEQGRIFTQPSISVHIVGCIEVKSKKSGENPVIAAIDVGTNSVHMVVARIGAHGFHVLSSEKEVVRLGSGAQGMDQLTPEAIERAVIALSRMKQIADAHNADIRAVATSAVREASNANDFLDRARNEVGISVEVISGNEEARLIHLGVQQSLAFGAEPVLTIDIGGGSTEFCISVKGQLRLAQSLKVGAVRLTDAFVPGGDAGEGGVRRMRAHVSSVIAPLAHEIREMGYSRVVVSSGTSETIARLIAHDRDNRVPLSMNGFSFSKSEFASIMRKILNCEDSKSRQELPGMDSKRSDIIVAGGVILEEVAKALRIEAFEFSEYALREGVLVDAAQHKGLLDADAVDAGLGSVLRLAERCSVDMTHSGHVAMLSRKILTLVSRKFDVDASLGRLMEAAALLANVGNAVAYSKHHHHSYYIIRNADLMGFTDEEIEVIALTARYHRKSAPKPSHADFARMTEDRQHDIELMAGIIRIATGLDRSHDQSVEDVSMTLRNDVITLVPRHTGGTAESAALNVFAAQERVGMLQEFLGATVSIAS</sequence>
<dbReference type="Pfam" id="PF02541">
    <property type="entry name" value="Ppx-GppA"/>
    <property type="match status" value="1"/>
</dbReference>
<accession>A0A6J6N775</accession>
<evidence type="ECO:0000259" key="3">
    <source>
        <dbReference type="Pfam" id="PF21447"/>
    </source>
</evidence>
<gene>
    <name evidence="4" type="ORF">UFOPK2295_01402</name>
</gene>
<keyword evidence="1" id="KW-0378">Hydrolase</keyword>
<dbReference type="InterPro" id="IPR003695">
    <property type="entry name" value="Ppx_GppA_N"/>
</dbReference>
<dbReference type="CDD" id="cd24006">
    <property type="entry name" value="ASKHA_NBD_PPX_GppA"/>
    <property type="match status" value="1"/>
</dbReference>
<name>A0A6J6N775_9ZZZZ</name>
<evidence type="ECO:0000313" key="4">
    <source>
        <dbReference type="EMBL" id="CAB4680744.1"/>
    </source>
</evidence>
<evidence type="ECO:0000256" key="1">
    <source>
        <dbReference type="ARBA" id="ARBA00022801"/>
    </source>
</evidence>
<evidence type="ECO:0000259" key="2">
    <source>
        <dbReference type="Pfam" id="PF02541"/>
    </source>
</evidence>
<dbReference type="EMBL" id="CAEZWV010000035">
    <property type="protein sequence ID" value="CAB4680744.1"/>
    <property type="molecule type" value="Genomic_DNA"/>
</dbReference>
<proteinExistence type="predicted"/>